<dbReference type="PANTHER" id="PTHR22642:SF2">
    <property type="entry name" value="PROTEIN LONG AFTER FAR-RED 3"/>
    <property type="match status" value="1"/>
</dbReference>
<protein>
    <submittedName>
        <fullName evidence="2">Uncharacterized protein LOC110980377</fullName>
    </submittedName>
</protein>
<dbReference type="GO" id="GO:0016810">
    <property type="term" value="F:hydrolase activity, acting on carbon-nitrogen (but not peptide) bonds"/>
    <property type="evidence" value="ECO:0007669"/>
    <property type="project" value="InterPro"/>
</dbReference>
<dbReference type="KEGG" id="aplc:110980377"/>
<keyword evidence="1" id="KW-1185">Reference proteome</keyword>
<dbReference type="InterPro" id="IPR011059">
    <property type="entry name" value="Metal-dep_hydrolase_composite"/>
</dbReference>
<accession>A0A8B7YJ94</accession>
<reference evidence="2" key="1">
    <citation type="submission" date="2025-08" db="UniProtKB">
        <authorList>
            <consortium name="RefSeq"/>
        </authorList>
    </citation>
    <scope>IDENTIFICATION</scope>
</reference>
<proteinExistence type="predicted"/>
<evidence type="ECO:0000313" key="1">
    <source>
        <dbReference type="Proteomes" id="UP000694845"/>
    </source>
</evidence>
<dbReference type="Proteomes" id="UP000694845">
    <property type="component" value="Unplaced"/>
</dbReference>
<dbReference type="AlphaFoldDB" id="A0A8B7YJ94"/>
<dbReference type="SUPFAM" id="SSF51338">
    <property type="entry name" value="Composite domain of metallo-dependent hydrolases"/>
    <property type="match status" value="1"/>
</dbReference>
<dbReference type="OrthoDB" id="10369343at2759"/>
<organism evidence="1 2">
    <name type="scientific">Acanthaster planci</name>
    <name type="common">Crown-of-thorns starfish</name>
    <dbReference type="NCBI Taxonomy" id="133434"/>
    <lineage>
        <taxon>Eukaryota</taxon>
        <taxon>Metazoa</taxon>
        <taxon>Echinodermata</taxon>
        <taxon>Eleutherozoa</taxon>
        <taxon>Asterozoa</taxon>
        <taxon>Asteroidea</taxon>
        <taxon>Valvatacea</taxon>
        <taxon>Valvatida</taxon>
        <taxon>Acanthasteridae</taxon>
        <taxon>Acanthaster</taxon>
    </lineage>
</organism>
<dbReference type="PANTHER" id="PTHR22642">
    <property type="entry name" value="IMIDAZOLONEPROPIONASE"/>
    <property type="match status" value="1"/>
</dbReference>
<dbReference type="Gene3D" id="2.30.40.10">
    <property type="entry name" value="Urease, subunit C, domain 1"/>
    <property type="match status" value="1"/>
</dbReference>
<sequence length="111" mass="12393">MQQTISKRKRPKADIIFYGGDIITMEEPHANSLGSAADPPPKVEAVAISGDTFLEVGTIDKVFRHAGKKTQVIFLNQQTLMPGFIEPHQHAILCARMRNSKFIKISAIDYR</sequence>
<dbReference type="OMA" id="GSEANPX"/>
<name>A0A8B7YJ94_ACAPL</name>
<dbReference type="GeneID" id="110980377"/>
<dbReference type="RefSeq" id="XP_022092692.1">
    <property type="nucleotide sequence ID" value="XM_022237000.1"/>
</dbReference>
<gene>
    <name evidence="2" type="primary">LOC110980377</name>
</gene>
<evidence type="ECO:0000313" key="2">
    <source>
        <dbReference type="RefSeq" id="XP_022092692.1"/>
    </source>
</evidence>